<sequence length="113" mass="12596">MQPRRELMAREGFFYSGKREEERIADKLVNVEFAMIQCMGEVMQAECTSCVKHLGPWAKCIRLSGGEGEKGTCGNCRWNGQAKRCSLSNAEADTDSPRHLPVDTVVESLLTIT</sequence>
<evidence type="ECO:0000313" key="1">
    <source>
        <dbReference type="EMBL" id="CEJ57732.1"/>
    </source>
</evidence>
<accession>A0A0F7TRT3</accession>
<name>A0A0F7TRT3_PENBI</name>
<dbReference type="Pfam" id="PF12511">
    <property type="entry name" value="DUF3716"/>
    <property type="match status" value="1"/>
</dbReference>
<reference evidence="2" key="1">
    <citation type="journal article" date="2015" name="Genome Announc.">
        <title>Draft genome sequence of the fungus Penicillium brasilianum MG11.</title>
        <authorList>
            <person name="Horn F."/>
            <person name="Linde J."/>
            <person name="Mattern D.J."/>
            <person name="Walther G."/>
            <person name="Guthke R."/>
            <person name="Brakhage A.A."/>
            <person name="Valiante V."/>
        </authorList>
    </citation>
    <scope>NUCLEOTIDE SEQUENCE [LARGE SCALE GENOMIC DNA]</scope>
    <source>
        <strain evidence="2">MG11</strain>
    </source>
</reference>
<dbReference type="AlphaFoldDB" id="A0A0F7TRT3"/>
<dbReference type="Proteomes" id="UP000042958">
    <property type="component" value="Unassembled WGS sequence"/>
</dbReference>
<gene>
    <name evidence="1" type="ORF">PMG11_06416</name>
</gene>
<proteinExistence type="predicted"/>
<organism evidence="1 2">
    <name type="scientific">Penicillium brasilianum</name>
    <dbReference type="NCBI Taxonomy" id="104259"/>
    <lineage>
        <taxon>Eukaryota</taxon>
        <taxon>Fungi</taxon>
        <taxon>Dikarya</taxon>
        <taxon>Ascomycota</taxon>
        <taxon>Pezizomycotina</taxon>
        <taxon>Eurotiomycetes</taxon>
        <taxon>Eurotiomycetidae</taxon>
        <taxon>Eurotiales</taxon>
        <taxon>Aspergillaceae</taxon>
        <taxon>Penicillium</taxon>
    </lineage>
</organism>
<keyword evidence="2" id="KW-1185">Reference proteome</keyword>
<dbReference type="EMBL" id="CDHK01000005">
    <property type="protein sequence ID" value="CEJ57732.1"/>
    <property type="molecule type" value="Genomic_DNA"/>
</dbReference>
<evidence type="ECO:0000313" key="2">
    <source>
        <dbReference type="Proteomes" id="UP000042958"/>
    </source>
</evidence>
<dbReference type="OrthoDB" id="4359659at2759"/>
<dbReference type="InterPro" id="IPR022190">
    <property type="entry name" value="DUF3716"/>
</dbReference>
<protein>
    <submittedName>
        <fullName evidence="1">Uncharacterized protein</fullName>
    </submittedName>
</protein>